<protein>
    <recommendedName>
        <fullName evidence="2">HTH psq-type domain-containing protein</fullName>
    </recommendedName>
</protein>
<dbReference type="InterPro" id="IPR007889">
    <property type="entry name" value="HTH_Psq"/>
</dbReference>
<keyword evidence="4" id="KW-1185">Reference proteome</keyword>
<proteinExistence type="predicted"/>
<dbReference type="Gene3D" id="1.10.10.60">
    <property type="entry name" value="Homeodomain-like"/>
    <property type="match status" value="1"/>
</dbReference>
<organism evidence="3 4">
    <name type="scientific">Dryococelus australis</name>
    <dbReference type="NCBI Taxonomy" id="614101"/>
    <lineage>
        <taxon>Eukaryota</taxon>
        <taxon>Metazoa</taxon>
        <taxon>Ecdysozoa</taxon>
        <taxon>Arthropoda</taxon>
        <taxon>Hexapoda</taxon>
        <taxon>Insecta</taxon>
        <taxon>Pterygota</taxon>
        <taxon>Neoptera</taxon>
        <taxon>Polyneoptera</taxon>
        <taxon>Phasmatodea</taxon>
        <taxon>Verophasmatodea</taxon>
        <taxon>Anareolatae</taxon>
        <taxon>Phasmatidae</taxon>
        <taxon>Eurycanthinae</taxon>
        <taxon>Dryococelus</taxon>
    </lineage>
</organism>
<gene>
    <name evidence="3" type="ORF">PR048_012169</name>
</gene>
<dbReference type="InterPro" id="IPR009057">
    <property type="entry name" value="Homeodomain-like_sf"/>
</dbReference>
<comment type="caution">
    <text evidence="3">The sequence shown here is derived from an EMBL/GenBank/DDBJ whole genome shotgun (WGS) entry which is preliminary data.</text>
</comment>
<evidence type="ECO:0000313" key="4">
    <source>
        <dbReference type="Proteomes" id="UP001159363"/>
    </source>
</evidence>
<sequence>MSTQTERVGVHNQKLRIWIQQSMIAAVHSVRDKEMGLDKVQKIFSVPKTSLRRYVNMTDRSLEEFIPTTSARKPIFTPRMEQEIVEY</sequence>
<dbReference type="Proteomes" id="UP001159363">
    <property type="component" value="Chromosome X"/>
</dbReference>
<evidence type="ECO:0000256" key="1">
    <source>
        <dbReference type="ARBA" id="ARBA00004123"/>
    </source>
</evidence>
<evidence type="ECO:0000259" key="2">
    <source>
        <dbReference type="Pfam" id="PF05225"/>
    </source>
</evidence>
<accession>A0ABQ9HNP5</accession>
<dbReference type="EMBL" id="JARBHB010000004">
    <property type="protein sequence ID" value="KAJ8885963.1"/>
    <property type="molecule type" value="Genomic_DNA"/>
</dbReference>
<reference evidence="3 4" key="1">
    <citation type="submission" date="2023-02" db="EMBL/GenBank/DDBJ databases">
        <title>LHISI_Scaffold_Assembly.</title>
        <authorList>
            <person name="Stuart O.P."/>
            <person name="Cleave R."/>
            <person name="Magrath M.J.L."/>
            <person name="Mikheyev A.S."/>
        </authorList>
    </citation>
    <scope>NUCLEOTIDE SEQUENCE [LARGE SCALE GENOMIC DNA]</scope>
    <source>
        <strain evidence="3">Daus_M_001</strain>
        <tissue evidence="3">Leg muscle</tissue>
    </source>
</reference>
<comment type="subcellular location">
    <subcellularLocation>
        <location evidence="1">Nucleus</location>
    </subcellularLocation>
</comment>
<dbReference type="SUPFAM" id="SSF46689">
    <property type="entry name" value="Homeodomain-like"/>
    <property type="match status" value="1"/>
</dbReference>
<dbReference type="Pfam" id="PF05225">
    <property type="entry name" value="HTH_psq"/>
    <property type="match status" value="1"/>
</dbReference>
<evidence type="ECO:0000313" key="3">
    <source>
        <dbReference type="EMBL" id="KAJ8885963.1"/>
    </source>
</evidence>
<name>A0ABQ9HNP5_9NEOP</name>
<feature type="domain" description="HTH psq-type" evidence="2">
    <location>
        <begin position="22"/>
        <end position="56"/>
    </location>
</feature>